<keyword evidence="1" id="KW-1133">Transmembrane helix</keyword>
<name>X0UCP4_9ZZZZ</name>
<gene>
    <name evidence="2" type="ORF">S01H1_24623</name>
</gene>
<protein>
    <submittedName>
        <fullName evidence="2">Uncharacterized protein</fullName>
    </submittedName>
</protein>
<sequence>MSEIVLIEDIKRKRREAIDRSDKKYAKQLLDPKISRTTLTIILAILALYLILSTVMIFREPPQVTNSIQEVTYITQIQNVTEHIIKGDKLMTCLEFPNSTKVDCYKEKP</sequence>
<keyword evidence="1" id="KW-0472">Membrane</keyword>
<feature type="transmembrane region" description="Helical" evidence="1">
    <location>
        <begin position="39"/>
        <end position="58"/>
    </location>
</feature>
<keyword evidence="1" id="KW-0812">Transmembrane</keyword>
<dbReference type="EMBL" id="BARS01014812">
    <property type="protein sequence ID" value="GAF97081.1"/>
    <property type="molecule type" value="Genomic_DNA"/>
</dbReference>
<reference evidence="2" key="1">
    <citation type="journal article" date="2014" name="Front. Microbiol.">
        <title>High frequency of phylogenetically diverse reductive dehalogenase-homologous genes in deep subseafloor sedimentary metagenomes.</title>
        <authorList>
            <person name="Kawai M."/>
            <person name="Futagami T."/>
            <person name="Toyoda A."/>
            <person name="Takaki Y."/>
            <person name="Nishi S."/>
            <person name="Hori S."/>
            <person name="Arai W."/>
            <person name="Tsubouchi T."/>
            <person name="Morono Y."/>
            <person name="Uchiyama I."/>
            <person name="Ito T."/>
            <person name="Fujiyama A."/>
            <person name="Inagaki F."/>
            <person name="Takami H."/>
        </authorList>
    </citation>
    <scope>NUCLEOTIDE SEQUENCE</scope>
    <source>
        <strain evidence="2">Expedition CK06-06</strain>
    </source>
</reference>
<dbReference type="AlphaFoldDB" id="X0UCP4"/>
<accession>X0UCP4</accession>
<evidence type="ECO:0000313" key="2">
    <source>
        <dbReference type="EMBL" id="GAF97081.1"/>
    </source>
</evidence>
<comment type="caution">
    <text evidence="2">The sequence shown here is derived from an EMBL/GenBank/DDBJ whole genome shotgun (WGS) entry which is preliminary data.</text>
</comment>
<proteinExistence type="predicted"/>
<organism evidence="2">
    <name type="scientific">marine sediment metagenome</name>
    <dbReference type="NCBI Taxonomy" id="412755"/>
    <lineage>
        <taxon>unclassified sequences</taxon>
        <taxon>metagenomes</taxon>
        <taxon>ecological metagenomes</taxon>
    </lineage>
</organism>
<evidence type="ECO:0000256" key="1">
    <source>
        <dbReference type="SAM" id="Phobius"/>
    </source>
</evidence>